<comment type="caution">
    <text evidence="9">The sequence shown here is derived from an EMBL/GenBank/DDBJ whole genome shotgun (WGS) entry which is preliminary data.</text>
</comment>
<dbReference type="PANTHER" id="PTHR48418:SF1">
    <property type="entry name" value="TRNA WYBUTOSINE-SYNTHESIZING PROTEIN 3"/>
    <property type="match status" value="1"/>
</dbReference>
<evidence type="ECO:0000256" key="7">
    <source>
        <dbReference type="HAMAP-Rule" id="MF_00266"/>
    </source>
</evidence>
<dbReference type="GO" id="GO:0030488">
    <property type="term" value="P:tRNA methylation"/>
    <property type="evidence" value="ECO:0007669"/>
    <property type="project" value="InterPro"/>
</dbReference>
<comment type="similarity">
    <text evidence="1 7">Belongs to the TYW3 family.</text>
</comment>
<dbReference type="AlphaFoldDB" id="A0A7J2TGR5"/>
<comment type="function">
    <text evidence="7">S-adenosyl-L-methionine-dependent methyltransferase that acts as a component of the wyosine derivatives biosynthesis pathway. Probably methylates N-4 position of wybutosine-86 to produce wybutosine-72.</text>
</comment>
<dbReference type="InterPro" id="IPR003827">
    <property type="entry name" value="tRNA_yW-synthesising"/>
</dbReference>
<dbReference type="SUPFAM" id="SSF111278">
    <property type="entry name" value="SSo0622-like"/>
    <property type="match status" value="1"/>
</dbReference>
<organism evidence="9">
    <name type="scientific">Archaeoglobus fulgidus</name>
    <dbReference type="NCBI Taxonomy" id="2234"/>
    <lineage>
        <taxon>Archaea</taxon>
        <taxon>Methanobacteriati</taxon>
        <taxon>Methanobacteriota</taxon>
        <taxon>Archaeoglobi</taxon>
        <taxon>Archaeoglobales</taxon>
        <taxon>Archaeoglobaceae</taxon>
        <taxon>Archaeoglobus</taxon>
    </lineage>
</organism>
<name>A0A7J2TGR5_ARCFL</name>
<gene>
    <name evidence="7" type="primary">taw3</name>
    <name evidence="9" type="ORF">ENP88_01090</name>
</gene>
<evidence type="ECO:0000259" key="8">
    <source>
        <dbReference type="Pfam" id="PF02676"/>
    </source>
</evidence>
<evidence type="ECO:0000256" key="3">
    <source>
        <dbReference type="ARBA" id="ARBA00022679"/>
    </source>
</evidence>
<keyword evidence="3 7" id="KW-0808">Transferase</keyword>
<dbReference type="NCBIfam" id="NF003267">
    <property type="entry name" value="PRK04235.1-6"/>
    <property type="match status" value="1"/>
</dbReference>
<evidence type="ECO:0000313" key="9">
    <source>
        <dbReference type="EMBL" id="HEH34757.1"/>
    </source>
</evidence>
<dbReference type="EMBL" id="DSLA01000020">
    <property type="protein sequence ID" value="HEH34757.1"/>
    <property type="molecule type" value="Genomic_DNA"/>
</dbReference>
<keyword evidence="2 7" id="KW-0489">Methyltransferase</keyword>
<dbReference type="InterPro" id="IPR036602">
    <property type="entry name" value="tRNA_yW-synthesising-like_sf"/>
</dbReference>
<dbReference type="HAMAP" id="MF_00266">
    <property type="entry name" value="TYW3_archaea"/>
    <property type="match status" value="1"/>
</dbReference>
<dbReference type="PANTHER" id="PTHR48418">
    <property type="entry name" value="TRNA WYBUTOSINE-SYNTHESIZING PROTEIN 3"/>
    <property type="match status" value="1"/>
</dbReference>
<reference evidence="9" key="1">
    <citation type="journal article" date="2020" name="mSystems">
        <title>Genome- and Community-Level Interaction Insights into Carbon Utilization and Element Cycling Functions of Hydrothermarchaeota in Hydrothermal Sediment.</title>
        <authorList>
            <person name="Zhou Z."/>
            <person name="Liu Y."/>
            <person name="Xu W."/>
            <person name="Pan J."/>
            <person name="Luo Z.H."/>
            <person name="Li M."/>
        </authorList>
    </citation>
    <scope>NUCLEOTIDE SEQUENCE [LARGE SCALE GENOMIC DNA]</scope>
    <source>
        <strain evidence="9">SpSt-26</strain>
    </source>
</reference>
<accession>A0A7J2TGR5</accession>
<feature type="domain" description="tRNA wybutosine-synthesizing protein" evidence="8">
    <location>
        <begin position="17"/>
        <end position="191"/>
    </location>
</feature>
<evidence type="ECO:0000256" key="5">
    <source>
        <dbReference type="ARBA" id="ARBA00022694"/>
    </source>
</evidence>
<dbReference type="Pfam" id="PF02676">
    <property type="entry name" value="TYW3"/>
    <property type="match status" value="1"/>
</dbReference>
<dbReference type="EC" id="2.1.1.282" evidence="7"/>
<dbReference type="Gene3D" id="3.30.1960.10">
    <property type="entry name" value="tRNA wybutosine-synthesizing-like"/>
    <property type="match status" value="1"/>
</dbReference>
<dbReference type="GO" id="GO:0031591">
    <property type="term" value="P:wybutosine biosynthetic process"/>
    <property type="evidence" value="ECO:0007669"/>
    <property type="project" value="InterPro"/>
</dbReference>
<keyword evidence="5 7" id="KW-0819">tRNA processing</keyword>
<evidence type="ECO:0000256" key="6">
    <source>
        <dbReference type="ARBA" id="ARBA00030554"/>
    </source>
</evidence>
<dbReference type="InterPro" id="IPR022908">
    <property type="entry name" value="Taw3"/>
</dbReference>
<protein>
    <recommendedName>
        <fullName evidence="6 7">tRNA(Phe) 7-((3-amino-3-carboxypropyl)-4-demethylwyosine(37)-N(4))-methyltransferase</fullName>
        <ecNumber evidence="7">2.1.1.282</ecNumber>
    </recommendedName>
    <alternativeName>
        <fullName evidence="7">tRNA wyosine derivatives biosynthesis protein Taw3</fullName>
    </alternativeName>
</protein>
<evidence type="ECO:0000256" key="4">
    <source>
        <dbReference type="ARBA" id="ARBA00022691"/>
    </source>
</evidence>
<dbReference type="GO" id="GO:0008175">
    <property type="term" value="F:tRNA methyltransferase activity"/>
    <property type="evidence" value="ECO:0007669"/>
    <property type="project" value="InterPro"/>
</dbReference>
<comment type="catalytic activity">
    <reaction evidence="7">
        <text>4-demethyl-7-[(3S)-3-amino-3-carboxypropyl]wyosine(37) in tRNA(Phe) + S-adenosyl-L-methionine = 7-[(3S)-3-amino-3-carboxypropyl]wyosine(37) in tRNA(Phe) + S-adenosyl-L-homocysteine + H(+)</text>
        <dbReference type="Rhea" id="RHEA:36635"/>
        <dbReference type="Rhea" id="RHEA-COMP:10378"/>
        <dbReference type="Rhea" id="RHEA-COMP:10379"/>
        <dbReference type="ChEBI" id="CHEBI:15378"/>
        <dbReference type="ChEBI" id="CHEBI:57856"/>
        <dbReference type="ChEBI" id="CHEBI:59789"/>
        <dbReference type="ChEBI" id="CHEBI:73543"/>
        <dbReference type="ChEBI" id="CHEBI:73550"/>
        <dbReference type="EC" id="2.1.1.282"/>
    </reaction>
</comment>
<evidence type="ECO:0000256" key="2">
    <source>
        <dbReference type="ARBA" id="ARBA00022603"/>
    </source>
</evidence>
<sequence>MFQRLQRNDWEAYKSRKLSSYKRSLQDGEIDCDMVPLLNKINAFESYVTLSSCSGRIAVIDVEEFGKKLNSEFLGKWHSFVSFEEILSAIMKSKRQTWLIQSPPIIHVACRDLASAKRLLDISNDAGFRRSGIISLENLVVEIASLERVELPVALNGKMIISEDYLRILVDFVNKKLEKGKEKLKRLEKIISSL</sequence>
<evidence type="ECO:0000256" key="1">
    <source>
        <dbReference type="ARBA" id="ARBA00008569"/>
    </source>
</evidence>
<keyword evidence="4 7" id="KW-0949">S-adenosyl-L-methionine</keyword>
<proteinExistence type="inferred from homology"/>